<evidence type="ECO:0000256" key="3">
    <source>
        <dbReference type="SAM" id="MobiDB-lite"/>
    </source>
</evidence>
<feature type="region of interest" description="Disordered" evidence="3">
    <location>
        <begin position="40"/>
        <end position="68"/>
    </location>
</feature>
<organism evidence="4 5">
    <name type="scientific">Pseudoxanthomonas winnipegensis</name>
    <dbReference type="NCBI Taxonomy" id="2480810"/>
    <lineage>
        <taxon>Bacteria</taxon>
        <taxon>Pseudomonadati</taxon>
        <taxon>Pseudomonadota</taxon>
        <taxon>Gammaproteobacteria</taxon>
        <taxon>Lysobacterales</taxon>
        <taxon>Lysobacteraceae</taxon>
        <taxon>Pseudoxanthomonas</taxon>
    </lineage>
</organism>
<name>A0ABY1W9X7_9GAMM</name>
<comment type="caution">
    <text evidence="4">The sequence shown here is derived from an EMBL/GenBank/DDBJ whole genome shotgun (WGS) entry which is preliminary data.</text>
</comment>
<keyword evidence="5" id="KW-1185">Reference proteome</keyword>
<reference evidence="4 5" key="1">
    <citation type="submission" date="2019-02" db="EMBL/GenBank/DDBJ databases">
        <title>WGS of Pseudoxanthomonas species novum from clinical isolates.</title>
        <authorList>
            <person name="Bernier A.-M."/>
            <person name="Bernard K."/>
            <person name="Vachon A."/>
        </authorList>
    </citation>
    <scope>NUCLEOTIDE SEQUENCE [LARGE SCALE GENOMIC DNA]</scope>
    <source>
        <strain evidence="5">NML 170316</strain>
    </source>
</reference>
<evidence type="ECO:0000313" key="5">
    <source>
        <dbReference type="Proteomes" id="UP000293089"/>
    </source>
</evidence>
<dbReference type="InterPro" id="IPR002347">
    <property type="entry name" value="SDR_fam"/>
</dbReference>
<sequence>MSLLTRLRRFLAPENRRKMEISPVLAARAPGRGFPRLCPEPPQSAGCGPGHRSAGSRFRDYPDGGRKTPMSGMIKPATPLAASLVLGADGAAGAGVVAALIEAGSPVVAVGAPGEMMDALAQAHGEEPGLHLLRQPLPLDEAAAAALAEQVRAHGVRLHAVFAHLFAPSTSGRLLDQPAARLEQRLSHDVVAHLALARHLLPLLQDQDGTRHYVILGGPATECGWAGHGHASVGSAALHMLAKVLHEEAVPLGVRVQLLAVAHPLSTPKNRAHACAGWPDALSVGRRAVELLRPAASGRVRAVVPFDAAWVPPPVRTLFDALPSAPTVSSLDLNRG</sequence>
<dbReference type="EMBL" id="SHME01000006">
    <property type="protein sequence ID" value="TAA16995.1"/>
    <property type="molecule type" value="Genomic_DNA"/>
</dbReference>
<comment type="similarity">
    <text evidence="1">Belongs to the short-chain dehydrogenases/reductases (SDR) family.</text>
</comment>
<dbReference type="PANTHER" id="PTHR43669:SF12">
    <property type="entry name" value="BLR5618 PROTEIN"/>
    <property type="match status" value="1"/>
</dbReference>
<keyword evidence="2" id="KW-0560">Oxidoreductase</keyword>
<feature type="compositionally biased region" description="Basic and acidic residues" evidence="3">
    <location>
        <begin position="57"/>
        <end position="66"/>
    </location>
</feature>
<proteinExistence type="inferred from homology"/>
<dbReference type="InterPro" id="IPR036291">
    <property type="entry name" value="NAD(P)-bd_dom_sf"/>
</dbReference>
<dbReference type="SUPFAM" id="SSF51735">
    <property type="entry name" value="NAD(P)-binding Rossmann-fold domains"/>
    <property type="match status" value="1"/>
</dbReference>
<evidence type="ECO:0000256" key="1">
    <source>
        <dbReference type="ARBA" id="ARBA00006484"/>
    </source>
</evidence>
<evidence type="ECO:0000313" key="4">
    <source>
        <dbReference type="EMBL" id="TAA16995.1"/>
    </source>
</evidence>
<dbReference type="Pfam" id="PF13561">
    <property type="entry name" value="adh_short_C2"/>
    <property type="match status" value="1"/>
</dbReference>
<accession>A0ABY1W9X7</accession>
<dbReference type="Gene3D" id="3.40.50.720">
    <property type="entry name" value="NAD(P)-binding Rossmann-like Domain"/>
    <property type="match status" value="1"/>
</dbReference>
<dbReference type="PANTHER" id="PTHR43669">
    <property type="entry name" value="5-KETO-D-GLUCONATE 5-REDUCTASE"/>
    <property type="match status" value="1"/>
</dbReference>
<dbReference type="Proteomes" id="UP000293089">
    <property type="component" value="Unassembled WGS sequence"/>
</dbReference>
<protein>
    <submittedName>
        <fullName evidence="4">SDR family oxidoreductase</fullName>
    </submittedName>
</protein>
<gene>
    <name evidence="4" type="ORF">EA658_18280</name>
</gene>
<evidence type="ECO:0000256" key="2">
    <source>
        <dbReference type="ARBA" id="ARBA00023002"/>
    </source>
</evidence>